<protein>
    <submittedName>
        <fullName evidence="1">Uncharacterized protein</fullName>
    </submittedName>
</protein>
<gene>
    <name evidence="1" type="ORF">OHA22_51085</name>
</gene>
<proteinExistence type="predicted"/>
<dbReference type="AlphaFoldDB" id="A0AAU2AJR6"/>
<name>A0AAU2AJR6_9ACTN</name>
<organism evidence="1">
    <name type="scientific">Streptomyces sp. NBC_00093</name>
    <dbReference type="NCBI Taxonomy" id="2975649"/>
    <lineage>
        <taxon>Bacteria</taxon>
        <taxon>Bacillati</taxon>
        <taxon>Actinomycetota</taxon>
        <taxon>Actinomycetes</taxon>
        <taxon>Kitasatosporales</taxon>
        <taxon>Streptomycetaceae</taxon>
        <taxon>Streptomyces</taxon>
    </lineage>
</organism>
<evidence type="ECO:0000313" key="1">
    <source>
        <dbReference type="EMBL" id="WTT23900.1"/>
    </source>
</evidence>
<dbReference type="EMBL" id="CP108223">
    <property type="protein sequence ID" value="WTT23900.1"/>
    <property type="molecule type" value="Genomic_DNA"/>
</dbReference>
<reference evidence="1" key="1">
    <citation type="submission" date="2022-10" db="EMBL/GenBank/DDBJ databases">
        <title>The complete genomes of actinobacterial strains from the NBC collection.</title>
        <authorList>
            <person name="Joergensen T.S."/>
            <person name="Alvarez Arevalo M."/>
            <person name="Sterndorff E.B."/>
            <person name="Faurdal D."/>
            <person name="Vuksanovic O."/>
            <person name="Mourched A.-S."/>
            <person name="Charusanti P."/>
            <person name="Shaw S."/>
            <person name="Blin K."/>
            <person name="Weber T."/>
        </authorList>
    </citation>
    <scope>NUCLEOTIDE SEQUENCE</scope>
    <source>
        <strain evidence="1">NBC_00093</strain>
    </source>
</reference>
<accession>A0AAU2AJR6</accession>
<sequence length="243" mass="26963">MTGDIVPRVTIDPALPKKVQRLIREAAPQDLRIDLSAKGRWWMPRQAKRLHDVRRQYVLDEELTQDAGQLLARADRAAHKVLNSTVHLRGLIDRQRNEVSVPAQVWEITDALREYSRLVQKEPETAEDTQVTALLDTRRRALQISVDGIERRVIALEEYASKVAEADQQYGKLQKTQQAADQLTADSEDVLDLLARTARDDFAVAEIEGMTGEAAAAATAAATALEAAREAAVIALPVTRKTA</sequence>